<evidence type="ECO:0000256" key="5">
    <source>
        <dbReference type="ARBA" id="ARBA00022840"/>
    </source>
</evidence>
<sequence>MESKEQEYTRFEPQRVRRIFAKLQHHLQLSSFNIHIIGTNGKGSTGRFIAQSLFESGYHTLHFTSPHLFDFTERFYVDDSIVDLQELEKAHLFLQQFDFINEASYFEYATFLAFVLAGKCDFLIMEAGVGGEYDSTSVLDYDITVFTRIGIDHKDLLGKDLQDIAITKIRAAQGEIFVHFQEDCVLQMFANLSSILNGDGANVVDTQIGAVHYLSENDIMRQEIQCAAQQYHFPIFLQENLALANLVIEHISKYRANAHLTCLPLKLRGRCEILNNHIMLDVGHNEMAAKAVLYEMQKFSNTERFILVYNSYKGKEVLEILQIFRFYIEKIVIFEVDNPRILEQQLMMEIINGLNIKCELFTLSEQAMQSPKHLIESKIGFLESTKKYLVFGSFSLVENFLLWYQSRV</sequence>
<dbReference type="GO" id="GO:0004326">
    <property type="term" value="F:tetrahydrofolylpolyglutamate synthase activity"/>
    <property type="evidence" value="ECO:0007669"/>
    <property type="project" value="InterPro"/>
</dbReference>
<dbReference type="GO" id="GO:0005737">
    <property type="term" value="C:cytoplasm"/>
    <property type="evidence" value="ECO:0007669"/>
    <property type="project" value="TreeGrafter"/>
</dbReference>
<evidence type="ECO:0000313" key="8">
    <source>
        <dbReference type="EMBL" id="RDU72610.1"/>
    </source>
</evidence>
<dbReference type="SUPFAM" id="SSF53623">
    <property type="entry name" value="MurD-like peptide ligases, catalytic domain"/>
    <property type="match status" value="1"/>
</dbReference>
<reference evidence="8 9" key="1">
    <citation type="submission" date="2018-04" db="EMBL/GenBank/DDBJ databases">
        <title>Novel Campyloabacter and Helicobacter Species and Strains.</title>
        <authorList>
            <person name="Mannion A.J."/>
            <person name="Shen Z."/>
            <person name="Fox J.G."/>
        </authorList>
    </citation>
    <scope>NUCLEOTIDE SEQUENCE [LARGE SCALE GENOMIC DNA]</scope>
    <source>
        <strain evidence="8 9">MIT 97-5075</strain>
    </source>
</reference>
<protein>
    <submittedName>
        <fullName evidence="8">FolC protein</fullName>
    </submittedName>
</protein>
<dbReference type="PROSITE" id="PS01012">
    <property type="entry name" value="FOLYLPOLYGLU_SYNT_2"/>
    <property type="match status" value="1"/>
</dbReference>
<dbReference type="NCBIfam" id="TIGR01499">
    <property type="entry name" value="folC"/>
    <property type="match status" value="1"/>
</dbReference>
<keyword evidence="2" id="KW-0436">Ligase</keyword>
<dbReference type="GO" id="GO:0005524">
    <property type="term" value="F:ATP binding"/>
    <property type="evidence" value="ECO:0007669"/>
    <property type="project" value="UniProtKB-KW"/>
</dbReference>
<evidence type="ECO:0000256" key="4">
    <source>
        <dbReference type="ARBA" id="ARBA00022741"/>
    </source>
</evidence>
<feature type="domain" description="Mur ligase central" evidence="7">
    <location>
        <begin position="38"/>
        <end position="236"/>
    </location>
</feature>
<organism evidence="8 9">
    <name type="scientific">Helicobacter aurati</name>
    <dbReference type="NCBI Taxonomy" id="137778"/>
    <lineage>
        <taxon>Bacteria</taxon>
        <taxon>Pseudomonadati</taxon>
        <taxon>Campylobacterota</taxon>
        <taxon>Epsilonproteobacteria</taxon>
        <taxon>Campylobacterales</taxon>
        <taxon>Helicobacteraceae</taxon>
        <taxon>Helicobacter</taxon>
    </lineage>
</organism>
<dbReference type="PANTHER" id="PTHR11136:SF0">
    <property type="entry name" value="DIHYDROFOLATE SYNTHETASE-RELATED"/>
    <property type="match status" value="1"/>
</dbReference>
<comment type="caution">
    <text evidence="8">The sequence shown here is derived from an EMBL/GenBank/DDBJ whole genome shotgun (WGS) entry which is preliminary data.</text>
</comment>
<dbReference type="PANTHER" id="PTHR11136">
    <property type="entry name" value="FOLYLPOLYGLUTAMATE SYNTHASE-RELATED"/>
    <property type="match status" value="1"/>
</dbReference>
<evidence type="ECO:0000256" key="2">
    <source>
        <dbReference type="ARBA" id="ARBA00022598"/>
    </source>
</evidence>
<dbReference type="Proteomes" id="UP000256424">
    <property type="component" value="Unassembled WGS sequence"/>
</dbReference>
<accession>A0A3D8J5T8</accession>
<name>A0A3D8J5T8_9HELI</name>
<keyword evidence="5" id="KW-0067">ATP-binding</keyword>
<dbReference type="GO" id="GO:0046872">
    <property type="term" value="F:metal ion binding"/>
    <property type="evidence" value="ECO:0007669"/>
    <property type="project" value="UniProtKB-KW"/>
</dbReference>
<keyword evidence="3" id="KW-0479">Metal-binding</keyword>
<evidence type="ECO:0000256" key="1">
    <source>
        <dbReference type="ARBA" id="ARBA00008276"/>
    </source>
</evidence>
<dbReference type="InterPro" id="IPR036615">
    <property type="entry name" value="Mur_ligase_C_dom_sf"/>
</dbReference>
<evidence type="ECO:0000259" key="7">
    <source>
        <dbReference type="Pfam" id="PF08245"/>
    </source>
</evidence>
<dbReference type="AlphaFoldDB" id="A0A3D8J5T8"/>
<evidence type="ECO:0000256" key="3">
    <source>
        <dbReference type="ARBA" id="ARBA00022723"/>
    </source>
</evidence>
<dbReference type="InterPro" id="IPR018109">
    <property type="entry name" value="Folylpolyglutamate_synth_CS"/>
</dbReference>
<keyword evidence="9" id="KW-1185">Reference proteome</keyword>
<dbReference type="OrthoDB" id="9809356at2"/>
<evidence type="ECO:0000313" key="9">
    <source>
        <dbReference type="Proteomes" id="UP000256424"/>
    </source>
</evidence>
<keyword evidence="6" id="KW-0460">Magnesium</keyword>
<comment type="similarity">
    <text evidence="1">Belongs to the folylpolyglutamate synthase family.</text>
</comment>
<dbReference type="InterPro" id="IPR013221">
    <property type="entry name" value="Mur_ligase_cen"/>
</dbReference>
<dbReference type="InterPro" id="IPR001645">
    <property type="entry name" value="Folylpolyglutamate_synth"/>
</dbReference>
<dbReference type="UniPathway" id="UPA00077">
    <property type="reaction ID" value="UER00157"/>
</dbReference>
<dbReference type="Gene3D" id="3.90.190.20">
    <property type="entry name" value="Mur ligase, C-terminal domain"/>
    <property type="match status" value="1"/>
</dbReference>
<keyword evidence="4" id="KW-0547">Nucleotide-binding</keyword>
<dbReference type="InterPro" id="IPR036565">
    <property type="entry name" value="Mur-like_cat_sf"/>
</dbReference>
<dbReference type="Pfam" id="PF08245">
    <property type="entry name" value="Mur_ligase_M"/>
    <property type="match status" value="1"/>
</dbReference>
<proteinExistence type="inferred from homology"/>
<gene>
    <name evidence="8" type="ORF">CQA66_04285</name>
</gene>
<dbReference type="GO" id="GO:0008841">
    <property type="term" value="F:dihydrofolate synthase activity"/>
    <property type="evidence" value="ECO:0007669"/>
    <property type="project" value="TreeGrafter"/>
</dbReference>
<dbReference type="GO" id="GO:0046654">
    <property type="term" value="P:tetrahydrofolate biosynthetic process"/>
    <property type="evidence" value="ECO:0007669"/>
    <property type="project" value="UniProtKB-UniPathway"/>
</dbReference>
<evidence type="ECO:0000256" key="6">
    <source>
        <dbReference type="ARBA" id="ARBA00022842"/>
    </source>
</evidence>
<dbReference type="Gene3D" id="3.40.1190.10">
    <property type="entry name" value="Mur-like, catalytic domain"/>
    <property type="match status" value="1"/>
</dbReference>
<dbReference type="EMBL" id="NXLW01000006">
    <property type="protein sequence ID" value="RDU72610.1"/>
    <property type="molecule type" value="Genomic_DNA"/>
</dbReference>
<dbReference type="SUPFAM" id="SSF53244">
    <property type="entry name" value="MurD-like peptide ligases, peptide-binding domain"/>
    <property type="match status" value="1"/>
</dbReference>